<sequence length="139" mass="15130">MNDGCARAEDAGSKAFPTHLVGVGPDEEFATAKQLTSGPVTWLGNVENLEAFLDRPPLAHPCVILLDGDLPSERLIASLDQNAALLKATPMLLQITKPPVRLAVVIMQRGVRDVLQKPYTLARLRAALEELRSLYGRHP</sequence>
<reference evidence="1 2" key="1">
    <citation type="submission" date="2024-09" db="EMBL/GenBank/DDBJ databases">
        <authorList>
            <person name="Sun Q."/>
            <person name="Mori K."/>
        </authorList>
    </citation>
    <scope>NUCLEOTIDE SEQUENCE [LARGE SCALE GENOMIC DNA]</scope>
    <source>
        <strain evidence="1 2">CCM 7706</strain>
    </source>
</reference>
<dbReference type="Gene3D" id="3.40.50.2300">
    <property type="match status" value="1"/>
</dbReference>
<evidence type="ECO:0000313" key="1">
    <source>
        <dbReference type="EMBL" id="MFC0203241.1"/>
    </source>
</evidence>
<gene>
    <name evidence="1" type="ORF">ACFFJC_03045</name>
</gene>
<dbReference type="EMBL" id="JBHLWK010000006">
    <property type="protein sequence ID" value="MFC0203241.1"/>
    <property type="molecule type" value="Genomic_DNA"/>
</dbReference>
<comment type="caution">
    <text evidence="1">The sequence shown here is derived from an EMBL/GenBank/DDBJ whole genome shotgun (WGS) entry which is preliminary data.</text>
</comment>
<dbReference type="Proteomes" id="UP001589798">
    <property type="component" value="Unassembled WGS sequence"/>
</dbReference>
<proteinExistence type="predicted"/>
<evidence type="ECO:0000313" key="2">
    <source>
        <dbReference type="Proteomes" id="UP001589798"/>
    </source>
</evidence>
<organism evidence="1 2">
    <name type="scientific">Novosphingobium soli</name>
    <dbReference type="NCBI Taxonomy" id="574956"/>
    <lineage>
        <taxon>Bacteria</taxon>
        <taxon>Pseudomonadati</taxon>
        <taxon>Pseudomonadota</taxon>
        <taxon>Alphaproteobacteria</taxon>
        <taxon>Sphingomonadales</taxon>
        <taxon>Sphingomonadaceae</taxon>
        <taxon>Novosphingobium</taxon>
    </lineage>
</organism>
<accession>A0ABV6CVB6</accession>
<name>A0ABV6CVB6_9SPHN</name>
<keyword evidence="2" id="KW-1185">Reference proteome</keyword>
<dbReference type="RefSeq" id="WP_140159564.1">
    <property type="nucleotide sequence ID" value="NZ_JBHLWK010000006.1"/>
</dbReference>
<dbReference type="InterPro" id="IPR011006">
    <property type="entry name" value="CheY-like_superfamily"/>
</dbReference>
<dbReference type="SUPFAM" id="SSF52172">
    <property type="entry name" value="CheY-like"/>
    <property type="match status" value="1"/>
</dbReference>
<protein>
    <recommendedName>
        <fullName evidence="3">Response regulator</fullName>
    </recommendedName>
</protein>
<evidence type="ECO:0008006" key="3">
    <source>
        <dbReference type="Google" id="ProtNLM"/>
    </source>
</evidence>